<keyword evidence="3" id="KW-0732">Signal</keyword>
<gene>
    <name evidence="4" type="ORF">HMN09_00458100</name>
</gene>
<proteinExistence type="predicted"/>
<keyword evidence="2" id="KW-0472">Membrane</keyword>
<dbReference type="OrthoDB" id="3014932at2759"/>
<evidence type="ECO:0000256" key="2">
    <source>
        <dbReference type="SAM" id="Phobius"/>
    </source>
</evidence>
<dbReference type="Proteomes" id="UP000613580">
    <property type="component" value="Unassembled WGS sequence"/>
</dbReference>
<comment type="caution">
    <text evidence="4">The sequence shown here is derived from an EMBL/GenBank/DDBJ whole genome shotgun (WGS) entry which is preliminary data.</text>
</comment>
<feature type="region of interest" description="Disordered" evidence="1">
    <location>
        <begin position="249"/>
        <end position="286"/>
    </location>
</feature>
<evidence type="ECO:0000256" key="3">
    <source>
        <dbReference type="SAM" id="SignalP"/>
    </source>
</evidence>
<feature type="transmembrane region" description="Helical" evidence="2">
    <location>
        <begin position="219"/>
        <end position="242"/>
    </location>
</feature>
<feature type="region of interest" description="Disordered" evidence="1">
    <location>
        <begin position="180"/>
        <end position="216"/>
    </location>
</feature>
<dbReference type="EMBL" id="JACAZE010000005">
    <property type="protein sequence ID" value="KAF7317230.1"/>
    <property type="molecule type" value="Genomic_DNA"/>
</dbReference>
<feature type="compositionally biased region" description="Low complexity" evidence="1">
    <location>
        <begin position="180"/>
        <end position="202"/>
    </location>
</feature>
<keyword evidence="2" id="KW-0812">Transmembrane</keyword>
<dbReference type="AlphaFoldDB" id="A0A8H6TK85"/>
<feature type="signal peptide" evidence="3">
    <location>
        <begin position="1"/>
        <end position="19"/>
    </location>
</feature>
<reference evidence="4" key="1">
    <citation type="submission" date="2020-05" db="EMBL/GenBank/DDBJ databases">
        <title>Mycena genomes resolve the evolution of fungal bioluminescence.</title>
        <authorList>
            <person name="Tsai I.J."/>
        </authorList>
    </citation>
    <scope>NUCLEOTIDE SEQUENCE</scope>
    <source>
        <strain evidence="4">110903Hualien_Pintung</strain>
    </source>
</reference>
<feature type="chain" id="PRO_5034137114" description="Mid2 domain-containing protein" evidence="3">
    <location>
        <begin position="20"/>
        <end position="372"/>
    </location>
</feature>
<sequence length="372" mass="38536">MVSGSLLATVFTAAVQVLAVNRSALNGTVYAVTVPQTLTGVQFVSQSLSFLPIATGADGETTYLEQEVESYDAEVFPSTTLVQLSTPTTFDWVFAESSGGFRQSLVVPDQTAVPTQQVVVNCTFTGTQGKAICLEVVGFYYGPETSSVSLDFETQTFTGLVVPTFTYFDVVLSSQSAASLTTPPSASLTPPRTSSASLSTTSGVGPPGSQSKHKSSAGAIAGGVIGGLVGVAIVLGSWMVWLRRRRKRDTSLDESLPDTTQIPNNPPLSAAPPTADATMTGDDSVSGTAAMSKLLPVRRATPTTANNSAPVPPLTGGSAPPFPAGNASGAGATDSALAEQVRLMAERMALVEDQLRMRGGEELDNPPRYSTS</sequence>
<organism evidence="4 5">
    <name type="scientific">Mycena chlorophos</name>
    <name type="common">Agaric fungus</name>
    <name type="synonym">Agaricus chlorophos</name>
    <dbReference type="NCBI Taxonomy" id="658473"/>
    <lineage>
        <taxon>Eukaryota</taxon>
        <taxon>Fungi</taxon>
        <taxon>Dikarya</taxon>
        <taxon>Basidiomycota</taxon>
        <taxon>Agaricomycotina</taxon>
        <taxon>Agaricomycetes</taxon>
        <taxon>Agaricomycetidae</taxon>
        <taxon>Agaricales</taxon>
        <taxon>Marasmiineae</taxon>
        <taxon>Mycenaceae</taxon>
        <taxon>Mycena</taxon>
    </lineage>
</organism>
<accession>A0A8H6TK85</accession>
<feature type="region of interest" description="Disordered" evidence="1">
    <location>
        <begin position="299"/>
        <end position="333"/>
    </location>
</feature>
<keyword evidence="5" id="KW-1185">Reference proteome</keyword>
<evidence type="ECO:0008006" key="6">
    <source>
        <dbReference type="Google" id="ProtNLM"/>
    </source>
</evidence>
<name>A0A8H6TK85_MYCCL</name>
<evidence type="ECO:0000313" key="4">
    <source>
        <dbReference type="EMBL" id="KAF7317230.1"/>
    </source>
</evidence>
<protein>
    <recommendedName>
        <fullName evidence="6">Mid2 domain-containing protein</fullName>
    </recommendedName>
</protein>
<evidence type="ECO:0000256" key="1">
    <source>
        <dbReference type="SAM" id="MobiDB-lite"/>
    </source>
</evidence>
<keyword evidence="2" id="KW-1133">Transmembrane helix</keyword>
<evidence type="ECO:0000313" key="5">
    <source>
        <dbReference type="Proteomes" id="UP000613580"/>
    </source>
</evidence>